<keyword evidence="8" id="KW-1185">Reference proteome</keyword>
<evidence type="ECO:0000313" key="6">
    <source>
        <dbReference type="EMBL" id="GMN72354.1"/>
    </source>
</evidence>
<comment type="caution">
    <text evidence="4">Lacks conserved residue(s) required for the propagation of feature annotation.</text>
</comment>
<organism evidence="7 8">
    <name type="scientific">Ficus carica</name>
    <name type="common">Common fig</name>
    <dbReference type="NCBI Taxonomy" id="3494"/>
    <lineage>
        <taxon>Eukaryota</taxon>
        <taxon>Viridiplantae</taxon>
        <taxon>Streptophyta</taxon>
        <taxon>Embryophyta</taxon>
        <taxon>Tracheophyta</taxon>
        <taxon>Spermatophyta</taxon>
        <taxon>Magnoliopsida</taxon>
        <taxon>eudicotyledons</taxon>
        <taxon>Gunneridae</taxon>
        <taxon>Pentapetalae</taxon>
        <taxon>rosids</taxon>
        <taxon>fabids</taxon>
        <taxon>Rosales</taxon>
        <taxon>Moraceae</taxon>
        <taxon>Ficeae</taxon>
        <taxon>Ficus</taxon>
    </lineage>
</organism>
<comment type="similarity">
    <text evidence="2 4">Belongs to the peptidase S8 family.</text>
</comment>
<protein>
    <recommendedName>
        <fullName evidence="5">Peptidase S8/S53 domain-containing protein</fullName>
    </recommendedName>
</protein>
<keyword evidence="3" id="KW-0732">Signal</keyword>
<dbReference type="InterPro" id="IPR036852">
    <property type="entry name" value="Peptidase_S8/S53_dom_sf"/>
</dbReference>
<dbReference type="PANTHER" id="PTHR10795">
    <property type="entry name" value="PROPROTEIN CONVERTASE SUBTILISIN/KEXIN"/>
    <property type="match status" value="1"/>
</dbReference>
<dbReference type="InterPro" id="IPR045051">
    <property type="entry name" value="SBT"/>
</dbReference>
<evidence type="ECO:0000313" key="7">
    <source>
        <dbReference type="EMBL" id="GMN72358.1"/>
    </source>
</evidence>
<reference evidence="7" key="1">
    <citation type="submission" date="2023-07" db="EMBL/GenBank/DDBJ databases">
        <title>draft genome sequence of fig (Ficus carica).</title>
        <authorList>
            <person name="Takahashi T."/>
            <person name="Nishimura K."/>
        </authorList>
    </citation>
    <scope>NUCLEOTIDE SEQUENCE</scope>
</reference>
<dbReference type="EMBL" id="BTGU01016760">
    <property type="protein sequence ID" value="GMN72358.1"/>
    <property type="molecule type" value="Genomic_DNA"/>
</dbReference>
<dbReference type="GO" id="GO:0005576">
    <property type="term" value="C:extracellular region"/>
    <property type="evidence" value="ECO:0007669"/>
    <property type="project" value="UniProtKB-SubCell"/>
</dbReference>
<feature type="domain" description="Peptidase S8/S53" evidence="5">
    <location>
        <begin position="4"/>
        <end position="80"/>
    </location>
</feature>
<proteinExistence type="inferred from homology"/>
<evidence type="ECO:0000256" key="3">
    <source>
        <dbReference type="ARBA" id="ARBA00022729"/>
    </source>
</evidence>
<sequence>MGTARGGVPSARLAIYKVCWAFDCQDADILAAFDDAIADGVDIISVSLGLPTNNYFQNAIAIGAFHAMRKGILTSTSAGN</sequence>
<dbReference type="Pfam" id="PF00082">
    <property type="entry name" value="Peptidase_S8"/>
    <property type="match status" value="1"/>
</dbReference>
<gene>
    <name evidence="6" type="ORF">TIFTF001_055238</name>
    <name evidence="7" type="ORF">TIFTF001_055239</name>
</gene>
<dbReference type="AlphaFoldDB" id="A0AA88EE83"/>
<evidence type="ECO:0000256" key="4">
    <source>
        <dbReference type="PROSITE-ProRule" id="PRU01240"/>
    </source>
</evidence>
<dbReference type="GO" id="GO:0006508">
    <property type="term" value="P:proteolysis"/>
    <property type="evidence" value="ECO:0007669"/>
    <property type="project" value="InterPro"/>
</dbReference>
<dbReference type="Gene3D" id="3.40.50.200">
    <property type="entry name" value="Peptidase S8/S53 domain"/>
    <property type="match status" value="1"/>
</dbReference>
<evidence type="ECO:0000259" key="5">
    <source>
        <dbReference type="Pfam" id="PF00082"/>
    </source>
</evidence>
<dbReference type="SUPFAM" id="SSF52743">
    <property type="entry name" value="Subtilisin-like"/>
    <property type="match status" value="1"/>
</dbReference>
<dbReference type="Proteomes" id="UP001187192">
    <property type="component" value="Unassembled WGS sequence"/>
</dbReference>
<evidence type="ECO:0000313" key="8">
    <source>
        <dbReference type="Proteomes" id="UP001187192"/>
    </source>
</evidence>
<dbReference type="EMBL" id="BTGU01016759">
    <property type="protein sequence ID" value="GMN72354.1"/>
    <property type="molecule type" value="Genomic_DNA"/>
</dbReference>
<evidence type="ECO:0000256" key="2">
    <source>
        <dbReference type="ARBA" id="ARBA00011073"/>
    </source>
</evidence>
<dbReference type="InterPro" id="IPR000209">
    <property type="entry name" value="Peptidase_S8/S53_dom"/>
</dbReference>
<dbReference type="GO" id="GO:0004252">
    <property type="term" value="F:serine-type endopeptidase activity"/>
    <property type="evidence" value="ECO:0007669"/>
    <property type="project" value="InterPro"/>
</dbReference>
<comment type="subcellular location">
    <subcellularLocation>
        <location evidence="1">Secreted</location>
    </subcellularLocation>
</comment>
<evidence type="ECO:0000256" key="1">
    <source>
        <dbReference type="ARBA" id="ARBA00004613"/>
    </source>
</evidence>
<name>A0AA88EE83_FICCA</name>
<dbReference type="PROSITE" id="PS51892">
    <property type="entry name" value="SUBTILASE"/>
    <property type="match status" value="1"/>
</dbReference>
<comment type="caution">
    <text evidence="7">The sequence shown here is derived from an EMBL/GenBank/DDBJ whole genome shotgun (WGS) entry which is preliminary data.</text>
</comment>
<accession>A0AA88EE83</accession>